<keyword evidence="6" id="KW-0998">Cell outer membrane</keyword>
<dbReference type="GO" id="GO:0009279">
    <property type="term" value="C:cell outer membrane"/>
    <property type="evidence" value="ECO:0007669"/>
    <property type="project" value="UniProtKB-SubCell"/>
</dbReference>
<dbReference type="Pfam" id="PF25183">
    <property type="entry name" value="OMP_b-brl_4"/>
    <property type="match status" value="2"/>
</dbReference>
<dbReference type="AlphaFoldDB" id="A0A1G4RY47"/>
<dbReference type="OrthoDB" id="9768147at2"/>
<evidence type="ECO:0000313" key="9">
    <source>
        <dbReference type="EMBL" id="SCW61641.1"/>
    </source>
</evidence>
<keyword evidence="5" id="KW-0472">Membrane</keyword>
<keyword evidence="4" id="KW-0812">Transmembrane</keyword>
<keyword evidence="9" id="KW-0675">Receptor</keyword>
<keyword evidence="10" id="KW-1185">Reference proteome</keyword>
<dbReference type="GO" id="GO:0030246">
    <property type="term" value="F:carbohydrate binding"/>
    <property type="evidence" value="ECO:0007669"/>
    <property type="project" value="InterPro"/>
</dbReference>
<organism evidence="9 10">
    <name type="scientific">Asticcacaulis taihuensis</name>
    <dbReference type="NCBI Taxonomy" id="260084"/>
    <lineage>
        <taxon>Bacteria</taxon>
        <taxon>Pseudomonadati</taxon>
        <taxon>Pseudomonadota</taxon>
        <taxon>Alphaproteobacteria</taxon>
        <taxon>Caulobacterales</taxon>
        <taxon>Caulobacteraceae</taxon>
        <taxon>Asticcacaulis</taxon>
    </lineage>
</organism>
<dbReference type="SUPFAM" id="SSF56935">
    <property type="entry name" value="Porins"/>
    <property type="match status" value="1"/>
</dbReference>
<dbReference type="InterPro" id="IPR013784">
    <property type="entry name" value="Carb-bd-like_fold"/>
</dbReference>
<evidence type="ECO:0000256" key="5">
    <source>
        <dbReference type="ARBA" id="ARBA00023136"/>
    </source>
</evidence>
<dbReference type="SUPFAM" id="SSF49452">
    <property type="entry name" value="Starch-binding domain-like"/>
    <property type="match status" value="1"/>
</dbReference>
<reference evidence="10" key="1">
    <citation type="submission" date="2016-10" db="EMBL/GenBank/DDBJ databases">
        <authorList>
            <person name="Varghese N."/>
            <person name="Submissions S."/>
        </authorList>
    </citation>
    <scope>NUCLEOTIDE SEQUENCE [LARGE SCALE GENOMIC DNA]</scope>
    <source>
        <strain evidence="10">CGMCC 1.3431</strain>
    </source>
</reference>
<dbReference type="Gene3D" id="2.40.170.20">
    <property type="entry name" value="TonB-dependent receptor, beta-barrel domain"/>
    <property type="match status" value="1"/>
</dbReference>
<keyword evidence="3" id="KW-1134">Transmembrane beta strand</keyword>
<accession>A0A1G4RY47</accession>
<dbReference type="InterPro" id="IPR036942">
    <property type="entry name" value="Beta-barrel_TonB_sf"/>
</dbReference>
<dbReference type="InterPro" id="IPR039426">
    <property type="entry name" value="TonB-dep_rcpt-like"/>
</dbReference>
<feature type="signal peptide" evidence="7">
    <location>
        <begin position="1"/>
        <end position="28"/>
    </location>
</feature>
<feature type="domain" description="TonB-dependent transporter Oar-like beta-barrel" evidence="8">
    <location>
        <begin position="237"/>
        <end position="321"/>
    </location>
</feature>
<dbReference type="GO" id="GO:0015344">
    <property type="term" value="F:siderophore uptake transmembrane transporter activity"/>
    <property type="evidence" value="ECO:0007669"/>
    <property type="project" value="TreeGrafter"/>
</dbReference>
<dbReference type="RefSeq" id="WP_090647764.1">
    <property type="nucleotide sequence ID" value="NZ_CBCRYE010000001.1"/>
</dbReference>
<evidence type="ECO:0000313" key="10">
    <source>
        <dbReference type="Proteomes" id="UP000199150"/>
    </source>
</evidence>
<evidence type="ECO:0000256" key="3">
    <source>
        <dbReference type="ARBA" id="ARBA00022452"/>
    </source>
</evidence>
<keyword evidence="7" id="KW-0732">Signal</keyword>
<feature type="chain" id="PRO_5011500073" evidence="7">
    <location>
        <begin position="29"/>
        <end position="955"/>
    </location>
</feature>
<sequence>MKSTTKFRLVLGVSILALTATLGGAAMAADFSTVQGHVASAQAGDTVTATDTNTGAVTTGNVRPDGTYVIVGLRPGNYKIAVGATVQEVTLAVGETTTLDLDAAAAAEPTATITVVGRRRKEVRTSEVATSVSQTQINSLPQNGRNFLNFAALAPGVAVTPDAENKQFRAGATSANQVNVFIDGQSQKNQVLQGGTMGQDSSRGNPFPQLAIQEFKVSTQNFKAEYEQAGTAIISAVTKTGGNEFHGSAFATYQSKDMIGQPYYQRSQPKGDYQNTEYGVDIGGPIIKDVLHFYAAYEHRKDQRPTDAVNITLPGFESENGVYAKNFQEDLYFGKLTWTPNEMNTVDVSFQDREEDDVRGFDQFTAYSHGNTLDQYVRQGLISWKYREENILNEMTLEYQTYHWLQTPLTDAPGQTIINSATDFGVRATIGGATYAQEKGQDNTTFRDTMTFTGLDWHGQHVIKAGVKLALYEYIATEADHFNPEFFYPADTYTYGASNNVPVRAIIADGNPVVTGKNNQWGLFIQDDWTVDDHLTLNLGVRWDYETNMLNDKFVTDPGVAATLRGWANFKAAGFDPEDYISDGHNRKPFGGALAPRLGFSYDVHGDRDLVIFGGYGRYYDRTIYDDAQLETRRTQIHVVTLNINPEGTVDTNPNDNNITWDPAYFTDKNALIAAAKATGQKGEIFALNNNTKVPYSDQFNLGVRKQFGDIATSLTLADIESKDMFSFVLGNRNPDGSWCTYGPQYACQPWGYGLPGYGNFIISTNDQQAKYQALYLTMDKPYTRASHYGYSGTLTLTNAKATGHNDRFIFDYAMPHDSGWHGAEGVDKWRFVGTGIVDGPWDTQVSAFVTLASGGPFDYIDATGPAVRIIPGGIYPKDKIAYQNVDLRVSKDFDLPGGQTITLEGQVYNLFDSVNRTYSGWSGGFNGGSGATGAGDNNTVGSARSYQVGLRYKW</sequence>
<comment type="subcellular location">
    <subcellularLocation>
        <location evidence="1">Cell outer membrane</location>
        <topology evidence="1">Multi-pass membrane protein</topology>
    </subcellularLocation>
</comment>
<dbReference type="PANTHER" id="PTHR30069:SF46">
    <property type="entry name" value="OAR PROTEIN"/>
    <property type="match status" value="1"/>
</dbReference>
<proteinExistence type="predicted"/>
<feature type="domain" description="TonB-dependent transporter Oar-like beta-barrel" evidence="8">
    <location>
        <begin position="326"/>
        <end position="807"/>
    </location>
</feature>
<dbReference type="PANTHER" id="PTHR30069">
    <property type="entry name" value="TONB-DEPENDENT OUTER MEMBRANE RECEPTOR"/>
    <property type="match status" value="1"/>
</dbReference>
<dbReference type="InterPro" id="IPR057601">
    <property type="entry name" value="Oar-like_b-barrel"/>
</dbReference>
<dbReference type="GO" id="GO:0044718">
    <property type="term" value="P:siderophore transmembrane transport"/>
    <property type="evidence" value="ECO:0007669"/>
    <property type="project" value="TreeGrafter"/>
</dbReference>
<gene>
    <name evidence="9" type="ORF">SAMN02927928_2239</name>
</gene>
<dbReference type="Proteomes" id="UP000199150">
    <property type="component" value="Unassembled WGS sequence"/>
</dbReference>
<evidence type="ECO:0000256" key="1">
    <source>
        <dbReference type="ARBA" id="ARBA00004571"/>
    </source>
</evidence>
<evidence type="ECO:0000256" key="7">
    <source>
        <dbReference type="SAM" id="SignalP"/>
    </source>
</evidence>
<evidence type="ECO:0000256" key="4">
    <source>
        <dbReference type="ARBA" id="ARBA00022692"/>
    </source>
</evidence>
<name>A0A1G4RY47_9CAUL</name>
<dbReference type="EMBL" id="FMTS01000003">
    <property type="protein sequence ID" value="SCW61641.1"/>
    <property type="molecule type" value="Genomic_DNA"/>
</dbReference>
<evidence type="ECO:0000256" key="2">
    <source>
        <dbReference type="ARBA" id="ARBA00022448"/>
    </source>
</evidence>
<evidence type="ECO:0000256" key="6">
    <source>
        <dbReference type="ARBA" id="ARBA00023237"/>
    </source>
</evidence>
<protein>
    <submittedName>
        <fullName evidence="9">Outer membrane receptor proteins, mostly Fe transport</fullName>
    </submittedName>
</protein>
<evidence type="ECO:0000259" key="8">
    <source>
        <dbReference type="Pfam" id="PF25183"/>
    </source>
</evidence>
<dbReference type="STRING" id="260084.SAMN02927928_2239"/>
<keyword evidence="2" id="KW-0813">Transport</keyword>